<evidence type="ECO:0000256" key="1">
    <source>
        <dbReference type="SAM" id="MobiDB-lite"/>
    </source>
</evidence>
<organism evidence="2 3">
    <name type="scientific">Vitis vinifera</name>
    <name type="common">Grape</name>
    <dbReference type="NCBI Taxonomy" id="29760"/>
    <lineage>
        <taxon>Eukaryota</taxon>
        <taxon>Viridiplantae</taxon>
        <taxon>Streptophyta</taxon>
        <taxon>Embryophyta</taxon>
        <taxon>Tracheophyta</taxon>
        <taxon>Spermatophyta</taxon>
        <taxon>Magnoliopsida</taxon>
        <taxon>eudicotyledons</taxon>
        <taxon>Gunneridae</taxon>
        <taxon>Pentapetalae</taxon>
        <taxon>rosids</taxon>
        <taxon>Vitales</taxon>
        <taxon>Vitaceae</taxon>
        <taxon>Viteae</taxon>
        <taxon>Vitis</taxon>
    </lineage>
</organism>
<feature type="region of interest" description="Disordered" evidence="1">
    <location>
        <begin position="1"/>
        <end position="39"/>
    </location>
</feature>
<protein>
    <submittedName>
        <fullName evidence="2">Uncharacterized protein</fullName>
    </submittedName>
</protein>
<dbReference type="HOGENOM" id="CLU_3321058_0_0_1"/>
<dbReference type="EMBL" id="FN595749">
    <property type="protein sequence ID" value="CBI25949.3"/>
    <property type="molecule type" value="Genomic_DNA"/>
</dbReference>
<evidence type="ECO:0000313" key="2">
    <source>
        <dbReference type="EMBL" id="CBI25949.3"/>
    </source>
</evidence>
<sequence>MQTKEQTFGPSSREGGSMAKVTTSQFFIPTATPATNTPK</sequence>
<reference evidence="3" key="1">
    <citation type="journal article" date="2007" name="Nature">
        <title>The grapevine genome sequence suggests ancestral hexaploidization in major angiosperm phyla.</title>
        <authorList>
            <consortium name="The French-Italian Public Consortium for Grapevine Genome Characterization."/>
            <person name="Jaillon O."/>
            <person name="Aury J.-M."/>
            <person name="Noel B."/>
            <person name="Policriti A."/>
            <person name="Clepet C."/>
            <person name="Casagrande A."/>
            <person name="Choisne N."/>
            <person name="Aubourg S."/>
            <person name="Vitulo N."/>
            <person name="Jubin C."/>
            <person name="Vezzi A."/>
            <person name="Legeai F."/>
            <person name="Hugueney P."/>
            <person name="Dasilva C."/>
            <person name="Horner D."/>
            <person name="Mica E."/>
            <person name="Jublot D."/>
            <person name="Poulain J."/>
            <person name="Bruyere C."/>
            <person name="Billault A."/>
            <person name="Segurens B."/>
            <person name="Gouyvenoux M."/>
            <person name="Ugarte E."/>
            <person name="Cattonaro F."/>
            <person name="Anthouard V."/>
            <person name="Vico V."/>
            <person name="Del Fabbro C."/>
            <person name="Alaux M."/>
            <person name="Di Gaspero G."/>
            <person name="Dumas V."/>
            <person name="Felice N."/>
            <person name="Paillard S."/>
            <person name="Juman I."/>
            <person name="Moroldo M."/>
            <person name="Scalabrin S."/>
            <person name="Canaguier A."/>
            <person name="Le Clainche I."/>
            <person name="Malacrida G."/>
            <person name="Durand E."/>
            <person name="Pesole G."/>
            <person name="Laucou V."/>
            <person name="Chatelet P."/>
            <person name="Merdinoglu D."/>
            <person name="Delledonne M."/>
            <person name="Pezzotti M."/>
            <person name="Lecharny A."/>
            <person name="Scarpelli C."/>
            <person name="Artiguenave F."/>
            <person name="Pe M.E."/>
            <person name="Valle G."/>
            <person name="Morgante M."/>
            <person name="Caboche M."/>
            <person name="Adam-Blondon A.-F."/>
            <person name="Weissenbach J."/>
            <person name="Quetier F."/>
            <person name="Wincker P."/>
        </authorList>
    </citation>
    <scope>NUCLEOTIDE SEQUENCE [LARGE SCALE GENOMIC DNA]</scope>
    <source>
        <strain evidence="3">cv. Pinot noir / PN40024</strain>
    </source>
</reference>
<feature type="compositionally biased region" description="Polar residues" evidence="1">
    <location>
        <begin position="1"/>
        <end position="10"/>
    </location>
</feature>
<accession>D7T628</accession>
<proteinExistence type="predicted"/>
<name>D7T628_VITVI</name>
<feature type="compositionally biased region" description="Polar residues" evidence="1">
    <location>
        <begin position="20"/>
        <end position="39"/>
    </location>
</feature>
<dbReference type="AlphaFoldDB" id="D7T628"/>
<dbReference type="PaxDb" id="29760-VIT_05s0020g00070.t01"/>
<dbReference type="InParanoid" id="D7T628"/>
<dbReference type="Proteomes" id="UP000009183">
    <property type="component" value="Chromosome 5"/>
</dbReference>
<evidence type="ECO:0000313" key="3">
    <source>
        <dbReference type="Proteomes" id="UP000009183"/>
    </source>
</evidence>
<gene>
    <name evidence="2" type="ordered locus">VIT_05s0020g00070</name>
</gene>
<keyword evidence="3" id="KW-1185">Reference proteome</keyword>